<proteinExistence type="predicted"/>
<organism evidence="1">
    <name type="scientific">marine metagenome</name>
    <dbReference type="NCBI Taxonomy" id="408172"/>
    <lineage>
        <taxon>unclassified sequences</taxon>
        <taxon>metagenomes</taxon>
        <taxon>ecological metagenomes</taxon>
    </lineage>
</organism>
<name>A0A383BFZ8_9ZZZZ</name>
<accession>A0A383BFZ8</accession>
<gene>
    <name evidence="1" type="ORF">METZ01_LOCUS471706</name>
</gene>
<evidence type="ECO:0000313" key="1">
    <source>
        <dbReference type="EMBL" id="SVE18852.1"/>
    </source>
</evidence>
<dbReference type="AlphaFoldDB" id="A0A383BFZ8"/>
<reference evidence="1" key="1">
    <citation type="submission" date="2018-05" db="EMBL/GenBank/DDBJ databases">
        <authorList>
            <person name="Lanie J.A."/>
            <person name="Ng W.-L."/>
            <person name="Kazmierczak K.M."/>
            <person name="Andrzejewski T.M."/>
            <person name="Davidsen T.M."/>
            <person name="Wayne K.J."/>
            <person name="Tettelin H."/>
            <person name="Glass J.I."/>
            <person name="Rusch D."/>
            <person name="Podicherti R."/>
            <person name="Tsui H.-C.T."/>
            <person name="Winkler M.E."/>
        </authorList>
    </citation>
    <scope>NUCLEOTIDE SEQUENCE</scope>
</reference>
<feature type="non-terminal residue" evidence="1">
    <location>
        <position position="136"/>
    </location>
</feature>
<sequence>MSATPPLSGLLTADALDLDAIAAALDAAGPEERARLIRGIGGRAQARLWEAAKGRSTSIADVVPEGVAPATEVRHLGKNSLPLFSHFEKRFCRVEGDPGTLYGFNEGSTRPLIGPGYFIAGVDAQRGEVAINYLRV</sequence>
<dbReference type="EMBL" id="UINC01200114">
    <property type="protein sequence ID" value="SVE18852.1"/>
    <property type="molecule type" value="Genomic_DNA"/>
</dbReference>
<protein>
    <submittedName>
        <fullName evidence="1">Uncharacterized protein</fullName>
    </submittedName>
</protein>